<proteinExistence type="predicted"/>
<dbReference type="EMBL" id="JAVFWL010000005">
    <property type="protein sequence ID" value="KAK6755237.1"/>
    <property type="molecule type" value="Genomic_DNA"/>
</dbReference>
<comment type="caution">
    <text evidence="1">The sequence shown here is derived from an EMBL/GenBank/DDBJ whole genome shotgun (WGS) entry which is preliminary data.</text>
</comment>
<protein>
    <submittedName>
        <fullName evidence="1">Uncharacterized protein</fullName>
    </submittedName>
</protein>
<sequence length="160" mass="18249">MIHGESDAATVLAGKVKRQSEAELVRVTLKMKARCAPARTAGIFNSIFALEQPVRLEIWSVRSQILEKLREGARLHQPDRVRNHSIYMIVIAELKPPAPERLRKRSRRERTEEILQSNVHMTLHHPAMAETKNVQSVAWTVIAANFCKMEEPFLLPSSHL</sequence>
<organism evidence="1 2">
    <name type="scientific">Necator americanus</name>
    <name type="common">Human hookworm</name>
    <dbReference type="NCBI Taxonomy" id="51031"/>
    <lineage>
        <taxon>Eukaryota</taxon>
        <taxon>Metazoa</taxon>
        <taxon>Ecdysozoa</taxon>
        <taxon>Nematoda</taxon>
        <taxon>Chromadorea</taxon>
        <taxon>Rhabditida</taxon>
        <taxon>Rhabditina</taxon>
        <taxon>Rhabditomorpha</taxon>
        <taxon>Strongyloidea</taxon>
        <taxon>Ancylostomatidae</taxon>
        <taxon>Bunostominae</taxon>
        <taxon>Necator</taxon>
    </lineage>
</organism>
<evidence type="ECO:0000313" key="2">
    <source>
        <dbReference type="Proteomes" id="UP001303046"/>
    </source>
</evidence>
<dbReference type="Proteomes" id="UP001303046">
    <property type="component" value="Unassembled WGS sequence"/>
</dbReference>
<reference evidence="1 2" key="1">
    <citation type="submission" date="2023-08" db="EMBL/GenBank/DDBJ databases">
        <title>A Necator americanus chromosomal reference genome.</title>
        <authorList>
            <person name="Ilik V."/>
            <person name="Petrzelkova K.J."/>
            <person name="Pardy F."/>
            <person name="Fuh T."/>
            <person name="Niatou-Singa F.S."/>
            <person name="Gouil Q."/>
            <person name="Baker L."/>
            <person name="Ritchie M.E."/>
            <person name="Jex A.R."/>
            <person name="Gazzola D."/>
            <person name="Li H."/>
            <person name="Toshio Fujiwara R."/>
            <person name="Zhan B."/>
            <person name="Aroian R.V."/>
            <person name="Pafco B."/>
            <person name="Schwarz E.M."/>
        </authorList>
    </citation>
    <scope>NUCLEOTIDE SEQUENCE [LARGE SCALE GENOMIC DNA]</scope>
    <source>
        <strain evidence="1 2">Aroian</strain>
        <tissue evidence="1">Whole animal</tissue>
    </source>
</reference>
<keyword evidence="2" id="KW-1185">Reference proteome</keyword>
<name>A0ABR1DXS3_NECAM</name>
<evidence type="ECO:0000313" key="1">
    <source>
        <dbReference type="EMBL" id="KAK6755237.1"/>
    </source>
</evidence>
<accession>A0ABR1DXS3</accession>
<gene>
    <name evidence="1" type="primary">Necator_chrV.g18714</name>
    <name evidence="1" type="ORF">RB195_013923</name>
</gene>